<protein>
    <recommendedName>
        <fullName evidence="4">DUF1501 domain-containing protein</fullName>
    </recommendedName>
</protein>
<dbReference type="PROSITE" id="PS51318">
    <property type="entry name" value="TAT"/>
    <property type="match status" value="1"/>
</dbReference>
<evidence type="ECO:0000313" key="3">
    <source>
        <dbReference type="Proteomes" id="UP000464178"/>
    </source>
</evidence>
<keyword evidence="3" id="KW-1185">Reference proteome</keyword>
<feature type="signal peptide" evidence="1">
    <location>
        <begin position="1"/>
        <end position="30"/>
    </location>
</feature>
<evidence type="ECO:0000256" key="1">
    <source>
        <dbReference type="SAM" id="SignalP"/>
    </source>
</evidence>
<sequence length="391" mass="41100">MLTRRSLLKSAPLLALAPTVPAFLAKTARAAGPKPDTRALVVVQLDGGNDALNTVVPFADPEYAKLRTKLRHDTKRLVKLSDSLGLHPALKPLDKLWDGGHLAIVPGIGYPNPNRSHFQSMATWHTARFEEEEIRASYGWLGRALDAGGGESCVVAGDAPQAVRGRRAATIALTRADDLLLADPAAAKAAVGTPAPADDLLAFVQRQATSANTSAEKIAELTRDRSDAAYPATALGQKLQLVARLLKSGSAARVYYTSQNGYDTHAQQENAHSILLSEFAGAASAFFADLTAAKCADRVALLAFSEFGRTIKENGSAGTDHGTAGCAFLAGSGVKGGIHGTAPSLTDLVAGEPKMTTDFRRVYAAVLERWLGLPAEGALGAQFDPPALFRG</sequence>
<dbReference type="Pfam" id="PF07394">
    <property type="entry name" value="DUF1501"/>
    <property type="match status" value="1"/>
</dbReference>
<evidence type="ECO:0000313" key="2">
    <source>
        <dbReference type="EMBL" id="VTR92036.1"/>
    </source>
</evidence>
<reference evidence="2 3" key="1">
    <citation type="submission" date="2019-05" db="EMBL/GenBank/DDBJ databases">
        <authorList>
            <consortium name="Science for Life Laboratories"/>
        </authorList>
    </citation>
    <scope>NUCLEOTIDE SEQUENCE [LARGE SCALE GENOMIC DNA]</scope>
    <source>
        <strain evidence="2">Soil9</strain>
    </source>
</reference>
<dbReference type="PANTHER" id="PTHR43737">
    <property type="entry name" value="BLL7424 PROTEIN"/>
    <property type="match status" value="1"/>
</dbReference>
<feature type="chain" id="PRO_5026807035" description="DUF1501 domain-containing protein" evidence="1">
    <location>
        <begin position="31"/>
        <end position="391"/>
    </location>
</feature>
<organism evidence="2 3">
    <name type="scientific">Gemmata massiliana</name>
    <dbReference type="NCBI Taxonomy" id="1210884"/>
    <lineage>
        <taxon>Bacteria</taxon>
        <taxon>Pseudomonadati</taxon>
        <taxon>Planctomycetota</taxon>
        <taxon>Planctomycetia</taxon>
        <taxon>Gemmatales</taxon>
        <taxon>Gemmataceae</taxon>
        <taxon>Gemmata</taxon>
    </lineage>
</organism>
<dbReference type="AlphaFoldDB" id="A0A6P2CUI6"/>
<gene>
    <name evidence="2" type="ORF">SOIL9_56780</name>
</gene>
<evidence type="ECO:0008006" key="4">
    <source>
        <dbReference type="Google" id="ProtNLM"/>
    </source>
</evidence>
<dbReference type="EMBL" id="LR593886">
    <property type="protein sequence ID" value="VTR92036.1"/>
    <property type="molecule type" value="Genomic_DNA"/>
</dbReference>
<dbReference type="InterPro" id="IPR006311">
    <property type="entry name" value="TAT_signal"/>
</dbReference>
<accession>A0A6P2CUI6</accession>
<proteinExistence type="predicted"/>
<dbReference type="InterPro" id="IPR010869">
    <property type="entry name" value="DUF1501"/>
</dbReference>
<dbReference type="RefSeq" id="WP_162666959.1">
    <property type="nucleotide sequence ID" value="NZ_LR593886.1"/>
</dbReference>
<dbReference type="KEGG" id="gms:SOIL9_56780"/>
<keyword evidence="1" id="KW-0732">Signal</keyword>
<dbReference type="Proteomes" id="UP000464178">
    <property type="component" value="Chromosome"/>
</dbReference>
<dbReference type="PANTHER" id="PTHR43737:SF1">
    <property type="entry name" value="DUF1501 DOMAIN-CONTAINING PROTEIN"/>
    <property type="match status" value="1"/>
</dbReference>
<name>A0A6P2CUI6_9BACT</name>